<keyword evidence="2" id="KW-1185">Reference proteome</keyword>
<dbReference type="Proteomes" id="UP001054945">
    <property type="component" value="Unassembled WGS sequence"/>
</dbReference>
<sequence length="118" mass="13810">MTPCTYHKREDTFFRKSPSFRKSTPVIWGAQGQKGRAALSLTKKGRLEDTCARGFIVNACCPPSETKDAVLCMVLWKYLLTLTFTKCIPRRSNRWMFIFCNSWKTYKYCVRRICKFST</sequence>
<reference evidence="1 2" key="1">
    <citation type="submission" date="2021-06" db="EMBL/GenBank/DDBJ databases">
        <title>Caerostris extrusa draft genome.</title>
        <authorList>
            <person name="Kono N."/>
            <person name="Arakawa K."/>
        </authorList>
    </citation>
    <scope>NUCLEOTIDE SEQUENCE [LARGE SCALE GENOMIC DNA]</scope>
</reference>
<gene>
    <name evidence="1" type="ORF">CEXT_332481</name>
</gene>
<organism evidence="1 2">
    <name type="scientific">Caerostris extrusa</name>
    <name type="common">Bark spider</name>
    <name type="synonym">Caerostris bankana</name>
    <dbReference type="NCBI Taxonomy" id="172846"/>
    <lineage>
        <taxon>Eukaryota</taxon>
        <taxon>Metazoa</taxon>
        <taxon>Ecdysozoa</taxon>
        <taxon>Arthropoda</taxon>
        <taxon>Chelicerata</taxon>
        <taxon>Arachnida</taxon>
        <taxon>Araneae</taxon>
        <taxon>Araneomorphae</taxon>
        <taxon>Entelegynae</taxon>
        <taxon>Araneoidea</taxon>
        <taxon>Araneidae</taxon>
        <taxon>Caerostris</taxon>
    </lineage>
</organism>
<dbReference type="EMBL" id="BPLR01006905">
    <property type="protein sequence ID" value="GIY13209.1"/>
    <property type="molecule type" value="Genomic_DNA"/>
</dbReference>
<evidence type="ECO:0000313" key="1">
    <source>
        <dbReference type="EMBL" id="GIY13209.1"/>
    </source>
</evidence>
<evidence type="ECO:0000313" key="2">
    <source>
        <dbReference type="Proteomes" id="UP001054945"/>
    </source>
</evidence>
<name>A0AAV4QXZ9_CAEEX</name>
<accession>A0AAV4QXZ9</accession>
<dbReference type="AlphaFoldDB" id="A0AAV4QXZ9"/>
<comment type="caution">
    <text evidence="1">The sequence shown here is derived from an EMBL/GenBank/DDBJ whole genome shotgun (WGS) entry which is preliminary data.</text>
</comment>
<protein>
    <submittedName>
        <fullName evidence="1">Uncharacterized protein</fullName>
    </submittedName>
</protein>
<proteinExistence type="predicted"/>